<keyword evidence="3" id="KW-1185">Reference proteome</keyword>
<evidence type="ECO:0000313" key="2">
    <source>
        <dbReference type="EMBL" id="OMO62154.1"/>
    </source>
</evidence>
<gene>
    <name evidence="2" type="ORF">CCACVL1_23001</name>
</gene>
<feature type="region of interest" description="Disordered" evidence="1">
    <location>
        <begin position="206"/>
        <end position="305"/>
    </location>
</feature>
<evidence type="ECO:0000256" key="1">
    <source>
        <dbReference type="SAM" id="MobiDB-lite"/>
    </source>
</evidence>
<dbReference type="Proteomes" id="UP000188268">
    <property type="component" value="Unassembled WGS sequence"/>
</dbReference>
<protein>
    <submittedName>
        <fullName evidence="2">Uncharacterized protein</fullName>
    </submittedName>
</protein>
<proteinExistence type="predicted"/>
<dbReference type="PANTHER" id="PTHR31286">
    <property type="entry name" value="GLYCINE-RICH CELL WALL STRUCTURAL PROTEIN 1.8-LIKE"/>
    <property type="match status" value="1"/>
</dbReference>
<feature type="compositionally biased region" description="Polar residues" evidence="1">
    <location>
        <begin position="293"/>
        <end position="305"/>
    </location>
</feature>
<reference evidence="2 3" key="1">
    <citation type="submission" date="2013-09" db="EMBL/GenBank/DDBJ databases">
        <title>Corchorus capsularis genome sequencing.</title>
        <authorList>
            <person name="Alam M."/>
            <person name="Haque M.S."/>
            <person name="Islam M.S."/>
            <person name="Emdad E.M."/>
            <person name="Islam M.M."/>
            <person name="Ahmed B."/>
            <person name="Halim A."/>
            <person name="Hossen Q.M.M."/>
            <person name="Hossain M.Z."/>
            <person name="Ahmed R."/>
            <person name="Khan M.M."/>
            <person name="Islam R."/>
            <person name="Rashid M.M."/>
            <person name="Khan S.A."/>
            <person name="Rahman M.S."/>
            <person name="Alam M."/>
        </authorList>
    </citation>
    <scope>NUCLEOTIDE SEQUENCE [LARGE SCALE GENOMIC DNA]</scope>
    <source>
        <strain evidence="3">cv. CVL-1</strain>
        <tissue evidence="2">Whole seedling</tissue>
    </source>
</reference>
<dbReference type="InterPro" id="IPR040256">
    <property type="entry name" value="At4g02000-like"/>
</dbReference>
<dbReference type="OrthoDB" id="1707487at2759"/>
<dbReference type="PANTHER" id="PTHR31286:SF167">
    <property type="entry name" value="OS09G0268800 PROTEIN"/>
    <property type="match status" value="1"/>
</dbReference>
<comment type="caution">
    <text evidence="2">The sequence shown here is derived from an EMBL/GenBank/DDBJ whole genome shotgun (WGS) entry which is preliminary data.</text>
</comment>
<organism evidence="2 3">
    <name type="scientific">Corchorus capsularis</name>
    <name type="common">Jute</name>
    <dbReference type="NCBI Taxonomy" id="210143"/>
    <lineage>
        <taxon>Eukaryota</taxon>
        <taxon>Viridiplantae</taxon>
        <taxon>Streptophyta</taxon>
        <taxon>Embryophyta</taxon>
        <taxon>Tracheophyta</taxon>
        <taxon>Spermatophyta</taxon>
        <taxon>Magnoliopsida</taxon>
        <taxon>eudicotyledons</taxon>
        <taxon>Gunneridae</taxon>
        <taxon>Pentapetalae</taxon>
        <taxon>rosids</taxon>
        <taxon>malvids</taxon>
        <taxon>Malvales</taxon>
        <taxon>Malvaceae</taxon>
        <taxon>Grewioideae</taxon>
        <taxon>Apeibeae</taxon>
        <taxon>Corchorus</taxon>
    </lineage>
</organism>
<dbReference type="STRING" id="210143.A0A1R3GVM9"/>
<accession>A0A1R3GVM9</accession>
<dbReference type="EMBL" id="AWWV01013313">
    <property type="protein sequence ID" value="OMO62154.1"/>
    <property type="molecule type" value="Genomic_DNA"/>
</dbReference>
<name>A0A1R3GVM9_COCAP</name>
<dbReference type="Gramene" id="OMO62154">
    <property type="protein sequence ID" value="OMO62154"/>
    <property type="gene ID" value="CCACVL1_23001"/>
</dbReference>
<sequence>MCSKMSIQEEEKDKVIIADEWIDNPNGAEANIYLIGKLLLKKPVIAVGLLVVFKQFGDALERDRVFVSQPWLYHKALLVLREYDGEQQPENMVFESCPFWVNVHGVPFKMMNEKVGLGIGETMRNVLDIEPITGQILRIRVDMDLRLPFRRGTTLSAASGDVEIGLEYDKRPDYCWVCERVDHQETDRTESIAQIMEYGFSVRRFKPKDASPRSSAKMGTSSNQELMGSRAASKGRGTSQGEVNSKRVGRVALSRGSHAEGSGTERVGGKIVTTPLQKQQQSGGEGGEDNYLGLQQTRQGSSRPNTVEQLYGNIPGVGPSVMDLYFLSQADFGLVGKRHRASMMEIDVVSGIGSEDEFYKAMKNQAVASPFVMGSDTSGTSRQVRKFKKTAAVTSQGVKTNLCQGGRLCMVCANLGEQGLEKYRVDAGVGGTQSCGEDFISIGGDQAIAIARSSKLAAVALEAGREYDQETAGVDKGSHSCQGP</sequence>
<feature type="compositionally biased region" description="Polar residues" evidence="1">
    <location>
        <begin position="212"/>
        <end position="226"/>
    </location>
</feature>
<dbReference type="AlphaFoldDB" id="A0A1R3GVM9"/>
<evidence type="ECO:0000313" key="3">
    <source>
        <dbReference type="Proteomes" id="UP000188268"/>
    </source>
</evidence>